<gene>
    <name evidence="3" type="ORF">QO231_25685</name>
</gene>
<keyword evidence="1" id="KW-0732">Signal</keyword>
<evidence type="ECO:0000313" key="4">
    <source>
        <dbReference type="Proteomes" id="UP001255416"/>
    </source>
</evidence>
<dbReference type="EMBL" id="JASMWN010000058">
    <property type="protein sequence ID" value="MDU9007194.1"/>
    <property type="molecule type" value="Genomic_DNA"/>
</dbReference>
<dbReference type="Gene3D" id="3.40.720.10">
    <property type="entry name" value="Alkaline Phosphatase, subunit A"/>
    <property type="match status" value="1"/>
</dbReference>
<keyword evidence="4" id="KW-1185">Reference proteome</keyword>
<dbReference type="PANTHER" id="PTHR43751">
    <property type="entry name" value="SULFATASE"/>
    <property type="match status" value="1"/>
</dbReference>
<protein>
    <submittedName>
        <fullName evidence="3">Arylsulfatase</fullName>
    </submittedName>
</protein>
<dbReference type="PANTHER" id="PTHR43751:SF2">
    <property type="entry name" value="SULFATASE N-TERMINAL DOMAIN-CONTAINING PROTEIN"/>
    <property type="match status" value="1"/>
</dbReference>
<sequence>MASVFNKISQSASTALLCGGLVLSAASTSAQEENQPNILVIWGDDIGLWNVSAYSQGMMGYETPNIDRIASEGMLFTHGYGEQSCTAGRASFVTGQSGFRTGLLKVGLPGAKEGMSVKDPTIAEYLKSKGYMTGQYGKNHLGDLDEMLPTNHGFDEFFGNLYHLNAEEEPENVDYPKNPEFREKFGPRGVIRSSADGSIEDTGPLTKKRMETIDEEVTAGALDFIDRAVEQDKPFYLWYNSTRMHINTHLKPESQGVTGLGVYPDGMVEHDGMVGELLDKLDDLGIADNTVVMYSTDNGAEVFTWPDGGTTPFKGEKNDNWEGGYRVPMMIKWPGVIEPGRKSNQIISHLDWFPTFMSALGDPDMKEKMLEGPQFGEENTKVHLDGYDFMPYFRGETEEGPRKEFLYFSDGGDLLNLRYGRWKVVFAEQRAEGFDVWEEPFTFLRLPKIMDLYSDPFERAQHEAMNYGQWRIDRTYLLVPAQAFVGQFLASFKDYPPRSKPASFSIDQVLESLQRNQGG</sequence>
<dbReference type="Pfam" id="PF00884">
    <property type="entry name" value="Sulfatase"/>
    <property type="match status" value="1"/>
</dbReference>
<dbReference type="SUPFAM" id="SSF53649">
    <property type="entry name" value="Alkaline phosphatase-like"/>
    <property type="match status" value="1"/>
</dbReference>
<feature type="chain" id="PRO_5045253592" evidence="1">
    <location>
        <begin position="31"/>
        <end position="519"/>
    </location>
</feature>
<dbReference type="Gene3D" id="3.30.1120.10">
    <property type="match status" value="1"/>
</dbReference>
<organism evidence="3 4">
    <name type="scientific">Sedimentitalea todarodis</name>
    <dbReference type="NCBI Taxonomy" id="1631240"/>
    <lineage>
        <taxon>Bacteria</taxon>
        <taxon>Pseudomonadati</taxon>
        <taxon>Pseudomonadota</taxon>
        <taxon>Alphaproteobacteria</taxon>
        <taxon>Rhodobacterales</taxon>
        <taxon>Paracoccaceae</taxon>
        <taxon>Sedimentitalea</taxon>
    </lineage>
</organism>
<dbReference type="InterPro" id="IPR052701">
    <property type="entry name" value="GAG_Ulvan_Degrading_Sulfatases"/>
</dbReference>
<name>A0ABU3VM36_9RHOB</name>
<evidence type="ECO:0000313" key="3">
    <source>
        <dbReference type="EMBL" id="MDU9007194.1"/>
    </source>
</evidence>
<evidence type="ECO:0000259" key="2">
    <source>
        <dbReference type="Pfam" id="PF00884"/>
    </source>
</evidence>
<evidence type="ECO:0000256" key="1">
    <source>
        <dbReference type="SAM" id="SignalP"/>
    </source>
</evidence>
<dbReference type="InterPro" id="IPR017850">
    <property type="entry name" value="Alkaline_phosphatase_core_sf"/>
</dbReference>
<dbReference type="CDD" id="cd16142">
    <property type="entry name" value="ARS_like"/>
    <property type="match status" value="1"/>
</dbReference>
<dbReference type="Proteomes" id="UP001255416">
    <property type="component" value="Unassembled WGS sequence"/>
</dbReference>
<dbReference type="RefSeq" id="WP_316783030.1">
    <property type="nucleotide sequence ID" value="NZ_JASMWN010000058.1"/>
</dbReference>
<feature type="signal peptide" evidence="1">
    <location>
        <begin position="1"/>
        <end position="30"/>
    </location>
</feature>
<comment type="caution">
    <text evidence="3">The sequence shown here is derived from an EMBL/GenBank/DDBJ whole genome shotgun (WGS) entry which is preliminary data.</text>
</comment>
<accession>A0ABU3VM36</accession>
<reference evidence="4" key="1">
    <citation type="submission" date="2023-05" db="EMBL/GenBank/DDBJ databases">
        <title>Sedimentitalea sp. nov. JM2-8.</title>
        <authorList>
            <person name="Huang J."/>
        </authorList>
    </citation>
    <scope>NUCLEOTIDE SEQUENCE [LARGE SCALE GENOMIC DNA]</scope>
    <source>
        <strain evidence="4">KHS03</strain>
    </source>
</reference>
<proteinExistence type="predicted"/>
<feature type="domain" description="Sulfatase N-terminal" evidence="2">
    <location>
        <begin position="36"/>
        <end position="361"/>
    </location>
</feature>
<dbReference type="InterPro" id="IPR000917">
    <property type="entry name" value="Sulfatase_N"/>
</dbReference>